<dbReference type="CDD" id="cd07061">
    <property type="entry name" value="HP_HAP_like"/>
    <property type="match status" value="1"/>
</dbReference>
<accession>A0ABQ5KB40</accession>
<reference evidence="9" key="1">
    <citation type="submission" date="2022-03" db="EMBL/GenBank/DDBJ databases">
        <title>Draft genome sequence of Aduncisulcus paluster, a free-living microaerophilic Fornicata.</title>
        <authorList>
            <person name="Yuyama I."/>
            <person name="Kume K."/>
            <person name="Tamura T."/>
            <person name="Inagaki Y."/>
            <person name="Hashimoto T."/>
        </authorList>
    </citation>
    <scope>NUCLEOTIDE SEQUENCE</scope>
    <source>
        <strain evidence="9">NY0171</strain>
    </source>
</reference>
<evidence type="ECO:0000256" key="1">
    <source>
        <dbReference type="ARBA" id="ARBA00000032"/>
    </source>
</evidence>
<evidence type="ECO:0000256" key="3">
    <source>
        <dbReference type="ARBA" id="ARBA00022729"/>
    </source>
</evidence>
<keyword evidence="7" id="KW-1133">Transmembrane helix</keyword>
<keyword evidence="6" id="KW-0325">Glycoprotein</keyword>
<dbReference type="Proteomes" id="UP001057375">
    <property type="component" value="Unassembled WGS sequence"/>
</dbReference>
<sequence>MIHFNLFFIFVFIISIQFSLSLQFDPTNYIPIYASYVFRHGDRTALWPLDPAYETDEWDNMVGNRSTGQLTQMGLQQAYSKGKTFYNNLSNQDDTSLNLLPTSYNFSTVQFRATGVDRTLMTGYGILASIFDGNDSAAIPNNSQPVPIHAVLKTDDSLLRPYDMCQKLEDLHNSLDDIPDLWAEYEQRKDILDEISDKIGTDCTGPSTVQSALYDPLTCDHSHGYLPMDVTEDEYSQVVDMFNIVESYEFSTASPYYQLYSCNFLQELYSHIETLFVDEAPTADAHFYFAHDSTLMAFRAGLGITPEKVPEYVAHLGYEVLRQSTTPFRPSWVTDRVSMKGTNMADFYIRLVFGDNSDSYDGITFSSPFIDEYVKSLGGAGETLPEGYYRLDHFMQYIETQVWDEDKFNEQCGNLEDNEGMKWYWGFIIGIAIAGVVISAGFFIRHCIEQKKYAKMDNYFKLSRGSVDGIMHDQSAHEDISPLVE</sequence>
<evidence type="ECO:0000256" key="8">
    <source>
        <dbReference type="SAM" id="SignalP"/>
    </source>
</evidence>
<evidence type="ECO:0000256" key="2">
    <source>
        <dbReference type="ARBA" id="ARBA00005375"/>
    </source>
</evidence>
<keyword evidence="7" id="KW-0812">Transmembrane</keyword>
<feature type="transmembrane region" description="Helical" evidence="7">
    <location>
        <begin position="423"/>
        <end position="444"/>
    </location>
</feature>
<name>A0ABQ5KB40_9EUKA</name>
<evidence type="ECO:0000256" key="5">
    <source>
        <dbReference type="ARBA" id="ARBA00023157"/>
    </source>
</evidence>
<comment type="similarity">
    <text evidence="2">Belongs to the histidine acid phosphatase family.</text>
</comment>
<keyword evidence="10" id="KW-1185">Reference proteome</keyword>
<dbReference type="Pfam" id="PF00328">
    <property type="entry name" value="His_Phos_2"/>
    <property type="match status" value="1"/>
</dbReference>
<dbReference type="PANTHER" id="PTHR11567:SF211">
    <property type="entry name" value="PROSTATIC ACID PHOSPHATASE"/>
    <property type="match status" value="1"/>
</dbReference>
<evidence type="ECO:0000256" key="4">
    <source>
        <dbReference type="ARBA" id="ARBA00022801"/>
    </source>
</evidence>
<dbReference type="InterPro" id="IPR029033">
    <property type="entry name" value="His_PPase_superfam"/>
</dbReference>
<evidence type="ECO:0000256" key="6">
    <source>
        <dbReference type="ARBA" id="ARBA00023180"/>
    </source>
</evidence>
<comment type="catalytic activity">
    <reaction evidence="1">
        <text>a phosphate monoester + H2O = an alcohol + phosphate</text>
        <dbReference type="Rhea" id="RHEA:15017"/>
        <dbReference type="ChEBI" id="CHEBI:15377"/>
        <dbReference type="ChEBI" id="CHEBI:30879"/>
        <dbReference type="ChEBI" id="CHEBI:43474"/>
        <dbReference type="ChEBI" id="CHEBI:67140"/>
        <dbReference type="EC" id="3.1.3.2"/>
    </reaction>
</comment>
<organism evidence="9 10">
    <name type="scientific">Aduncisulcus paluster</name>
    <dbReference type="NCBI Taxonomy" id="2918883"/>
    <lineage>
        <taxon>Eukaryota</taxon>
        <taxon>Metamonada</taxon>
        <taxon>Carpediemonas-like organisms</taxon>
        <taxon>Aduncisulcus</taxon>
    </lineage>
</organism>
<evidence type="ECO:0000313" key="9">
    <source>
        <dbReference type="EMBL" id="GKT29766.1"/>
    </source>
</evidence>
<keyword evidence="4" id="KW-0378">Hydrolase</keyword>
<protein>
    <submittedName>
        <fullName evidence="9">Histidine phosphatase superfamily, clade-2 like protein</fullName>
    </submittedName>
</protein>
<keyword evidence="5" id="KW-1015">Disulfide bond</keyword>
<feature type="signal peptide" evidence="8">
    <location>
        <begin position="1"/>
        <end position="21"/>
    </location>
</feature>
<dbReference type="InterPro" id="IPR050645">
    <property type="entry name" value="Histidine_acid_phosphatase"/>
</dbReference>
<proteinExistence type="inferred from homology"/>
<dbReference type="SUPFAM" id="SSF53254">
    <property type="entry name" value="Phosphoglycerate mutase-like"/>
    <property type="match status" value="1"/>
</dbReference>
<feature type="chain" id="PRO_5045396836" evidence="8">
    <location>
        <begin position="22"/>
        <end position="485"/>
    </location>
</feature>
<gene>
    <name evidence="9" type="ORF">ADUPG1_014186</name>
</gene>
<keyword evidence="3 8" id="KW-0732">Signal</keyword>
<keyword evidence="7" id="KW-0472">Membrane</keyword>
<dbReference type="Gene3D" id="3.40.50.1240">
    <property type="entry name" value="Phosphoglycerate mutase-like"/>
    <property type="match status" value="1"/>
</dbReference>
<dbReference type="PANTHER" id="PTHR11567">
    <property type="entry name" value="ACID PHOSPHATASE-RELATED"/>
    <property type="match status" value="1"/>
</dbReference>
<comment type="caution">
    <text evidence="9">The sequence shown here is derived from an EMBL/GenBank/DDBJ whole genome shotgun (WGS) entry which is preliminary data.</text>
</comment>
<evidence type="ECO:0000313" key="10">
    <source>
        <dbReference type="Proteomes" id="UP001057375"/>
    </source>
</evidence>
<dbReference type="InterPro" id="IPR000560">
    <property type="entry name" value="His_Pase_clade-2"/>
</dbReference>
<evidence type="ECO:0000256" key="7">
    <source>
        <dbReference type="SAM" id="Phobius"/>
    </source>
</evidence>
<dbReference type="EMBL" id="BQXS01013851">
    <property type="protein sequence ID" value="GKT29766.1"/>
    <property type="molecule type" value="Genomic_DNA"/>
</dbReference>